<comment type="caution">
    <text evidence="1">The sequence shown here is derived from an EMBL/GenBank/DDBJ whole genome shotgun (WGS) entry which is preliminary data.</text>
</comment>
<proteinExistence type="predicted"/>
<accession>A0ABT0LY66</accession>
<gene>
    <name evidence="1" type="ORF">M3N55_00900</name>
</gene>
<dbReference type="RefSeq" id="WP_249055495.1">
    <property type="nucleotide sequence ID" value="NZ_JALZWP010000001.1"/>
</dbReference>
<name>A0ABT0LY66_9RHOB</name>
<sequence length="111" mass="12846">MTDMRGTRIRVRATAKSMPRWRPYGVFSGFGLAFEPADQTLSGVIQRALPKRLTSNMHFATRPVSWQPPAQIHKYRRHSPGTDKARVFDDRLTRRIDKPLQKLIKSFPLDI</sequence>
<organism evidence="1 2">
    <name type="scientific">Roseinatronobacter domitianus</name>
    <dbReference type="NCBI Taxonomy" id="2940293"/>
    <lineage>
        <taxon>Bacteria</taxon>
        <taxon>Pseudomonadati</taxon>
        <taxon>Pseudomonadota</taxon>
        <taxon>Alphaproteobacteria</taxon>
        <taxon>Rhodobacterales</taxon>
        <taxon>Paracoccaceae</taxon>
        <taxon>Roseinatronobacter</taxon>
    </lineage>
</organism>
<dbReference type="Proteomes" id="UP001202550">
    <property type="component" value="Unassembled WGS sequence"/>
</dbReference>
<protein>
    <submittedName>
        <fullName evidence="1">Uncharacterized protein</fullName>
    </submittedName>
</protein>
<dbReference type="EMBL" id="JALZWP010000001">
    <property type="protein sequence ID" value="MCL1627278.1"/>
    <property type="molecule type" value="Genomic_DNA"/>
</dbReference>
<evidence type="ECO:0000313" key="1">
    <source>
        <dbReference type="EMBL" id="MCL1627278.1"/>
    </source>
</evidence>
<evidence type="ECO:0000313" key="2">
    <source>
        <dbReference type="Proteomes" id="UP001202550"/>
    </source>
</evidence>
<keyword evidence="2" id="KW-1185">Reference proteome</keyword>
<reference evidence="1 2" key="1">
    <citation type="submission" date="2022-05" db="EMBL/GenBank/DDBJ databases">
        <title>Seasonal and diel survey of microbial diversity of the Tyrrhenian coast.</title>
        <authorList>
            <person name="Gattoni G."/>
            <person name="Corral P."/>
        </authorList>
    </citation>
    <scope>NUCLEOTIDE SEQUENCE [LARGE SCALE GENOMIC DNA]</scope>
    <source>
        <strain evidence="1 2">V10</strain>
    </source>
</reference>